<dbReference type="EMBL" id="VPFL01000029">
    <property type="protein sequence ID" value="TXF10478.1"/>
    <property type="molecule type" value="Genomic_DNA"/>
</dbReference>
<gene>
    <name evidence="3" type="ORF">FR698_15085</name>
</gene>
<comment type="caution">
    <text evidence="3">The sequence shown here is derived from an EMBL/GenBank/DDBJ whole genome shotgun (WGS) entry which is preliminary data.</text>
</comment>
<keyword evidence="2" id="KW-1133">Transmembrane helix</keyword>
<keyword evidence="1" id="KW-0175">Coiled coil</keyword>
<proteinExistence type="predicted"/>
<dbReference type="InParanoid" id="A0A5C7EE95"/>
<keyword evidence="2" id="KW-0812">Transmembrane</keyword>
<feature type="transmembrane region" description="Helical" evidence="2">
    <location>
        <begin position="25"/>
        <end position="47"/>
    </location>
</feature>
<protein>
    <submittedName>
        <fullName evidence="3">Uncharacterized protein</fullName>
    </submittedName>
</protein>
<feature type="coiled-coil region" evidence="1">
    <location>
        <begin position="61"/>
        <end position="127"/>
    </location>
</feature>
<keyword evidence="4" id="KW-1185">Reference proteome</keyword>
<dbReference type="InterPro" id="IPR046703">
    <property type="entry name" value="DUF6776"/>
</dbReference>
<reference evidence="3 4" key="1">
    <citation type="submission" date="2019-08" db="EMBL/GenBank/DDBJ databases">
        <title>Pelomicrobium methylotrophicum gen. nov., sp. nov. a moderately thermophilic, facultatively anaerobic, lithoautotrophic and methylotrophic bacterium isolated from a terrestrial mud volcano.</title>
        <authorList>
            <person name="Slobodkina G.B."/>
            <person name="Merkel A.Y."/>
            <person name="Slobodkin A.I."/>
        </authorList>
    </citation>
    <scope>NUCLEOTIDE SEQUENCE [LARGE SCALE GENOMIC DNA]</scope>
    <source>
        <strain evidence="3 4">SM250</strain>
    </source>
</reference>
<sequence length="247" mass="28038">MPLKDLRRRFGIAAPRVTVRPQVPWYWRSLSIVLLVSVFGFIAWWLFETGRQVAGFSAAEAAGELQRLRELSGRLARENEELRARTARAEGELHMERAAQEDLARQIKALIQENAQLKEDLAFFESLTSGVGPEARLAVRRFTLERDIVPGEFRYSLLLVQAPGHAKQFRGRLQFVVRIRQNGREEVIILPGPDAQDSSAFHLSFKLFQRVEGRFKVPPGATVESLQVQVFREGRSDALVTETTKLS</sequence>
<dbReference type="Pfam" id="PF20567">
    <property type="entry name" value="DUF6776"/>
    <property type="match status" value="1"/>
</dbReference>
<accession>A0A5C7EE95</accession>
<dbReference type="RefSeq" id="WP_147801023.1">
    <property type="nucleotide sequence ID" value="NZ_VPFL01000029.1"/>
</dbReference>
<evidence type="ECO:0000256" key="1">
    <source>
        <dbReference type="SAM" id="Coils"/>
    </source>
</evidence>
<organism evidence="3 4">
    <name type="scientific">Pelomicrobium methylotrophicum</name>
    <dbReference type="NCBI Taxonomy" id="2602750"/>
    <lineage>
        <taxon>Bacteria</taxon>
        <taxon>Pseudomonadati</taxon>
        <taxon>Pseudomonadota</taxon>
        <taxon>Hydrogenophilia</taxon>
        <taxon>Hydrogenophilia incertae sedis</taxon>
        <taxon>Pelomicrobium</taxon>
    </lineage>
</organism>
<dbReference type="Proteomes" id="UP000321201">
    <property type="component" value="Unassembled WGS sequence"/>
</dbReference>
<evidence type="ECO:0000256" key="2">
    <source>
        <dbReference type="SAM" id="Phobius"/>
    </source>
</evidence>
<dbReference type="AlphaFoldDB" id="A0A5C7EE95"/>
<keyword evidence="2" id="KW-0472">Membrane</keyword>
<name>A0A5C7EE95_9PROT</name>
<evidence type="ECO:0000313" key="4">
    <source>
        <dbReference type="Proteomes" id="UP000321201"/>
    </source>
</evidence>
<evidence type="ECO:0000313" key="3">
    <source>
        <dbReference type="EMBL" id="TXF10478.1"/>
    </source>
</evidence>
<dbReference type="OrthoDB" id="8585321at2"/>